<evidence type="ECO:0000313" key="3">
    <source>
        <dbReference type="Proteomes" id="UP000284842"/>
    </source>
</evidence>
<evidence type="ECO:0000313" key="2">
    <source>
        <dbReference type="EMBL" id="PPR03549.1"/>
    </source>
</evidence>
<evidence type="ECO:0000256" key="1">
    <source>
        <dbReference type="SAM" id="MobiDB-lite"/>
    </source>
</evidence>
<comment type="caution">
    <text evidence="2">The sequence shown here is derived from an EMBL/GenBank/DDBJ whole genome shotgun (WGS) entry which is preliminary data.</text>
</comment>
<dbReference type="STRING" id="181874.A0A409YKD9"/>
<dbReference type="Proteomes" id="UP000284842">
    <property type="component" value="Unassembled WGS sequence"/>
</dbReference>
<feature type="region of interest" description="Disordered" evidence="1">
    <location>
        <begin position="237"/>
        <end position="259"/>
    </location>
</feature>
<name>A0A409YKD9_9AGAR</name>
<dbReference type="AlphaFoldDB" id="A0A409YKD9"/>
<dbReference type="OrthoDB" id="3014488at2759"/>
<gene>
    <name evidence="2" type="ORF">CVT24_007597</name>
</gene>
<reference evidence="2 3" key="1">
    <citation type="journal article" date="2018" name="Evol. Lett.">
        <title>Horizontal gene cluster transfer increased hallucinogenic mushroom diversity.</title>
        <authorList>
            <person name="Reynolds H.T."/>
            <person name="Vijayakumar V."/>
            <person name="Gluck-Thaler E."/>
            <person name="Korotkin H.B."/>
            <person name="Matheny P.B."/>
            <person name="Slot J.C."/>
        </authorList>
    </citation>
    <scope>NUCLEOTIDE SEQUENCE [LARGE SCALE GENOMIC DNA]</scope>
    <source>
        <strain evidence="2 3">2629</strain>
    </source>
</reference>
<sequence>MATEQSTGVTKVSITKLHDYFRNEGLFDTCDVISVTHSKNLDSKVLHEYLHVIIRNKSTKQWRRLLAERQTNQDQIIVGFWPWVDPKDKTTSFFEHCTSVSSGGSSSGGGSKEPLPLLMRSLAFTSLSLMTVADLLLEVHEKRPKYHLVTANCYWYSDAAFLAIRGVPGGAKSTEWNWLTFRGKVVIIRPPFIWAARKAARQFKKIMRGIPMKGGPGWGAEIESALDKAIKEAVDDAELDGQDAPQESILDNDPSSDDSLDSRVMLAVFKRLGVLSKLDEEVILQQTQERKDDINAFSAHVLSEADKDTNIAFFESCSNRSELESQDDQFANESFNDTFIQELCDKIDRIAAPNAPSSQEEAKYEEALRAFAGKVLRAVVPPGGLN</sequence>
<organism evidence="2 3">
    <name type="scientific">Panaeolus cyanescens</name>
    <dbReference type="NCBI Taxonomy" id="181874"/>
    <lineage>
        <taxon>Eukaryota</taxon>
        <taxon>Fungi</taxon>
        <taxon>Dikarya</taxon>
        <taxon>Basidiomycota</taxon>
        <taxon>Agaricomycotina</taxon>
        <taxon>Agaricomycetes</taxon>
        <taxon>Agaricomycetidae</taxon>
        <taxon>Agaricales</taxon>
        <taxon>Agaricineae</taxon>
        <taxon>Galeropsidaceae</taxon>
        <taxon>Panaeolus</taxon>
    </lineage>
</organism>
<dbReference type="InParanoid" id="A0A409YKD9"/>
<protein>
    <submittedName>
        <fullName evidence="2">Uncharacterized protein</fullName>
    </submittedName>
</protein>
<dbReference type="EMBL" id="NHTK01001054">
    <property type="protein sequence ID" value="PPR03549.1"/>
    <property type="molecule type" value="Genomic_DNA"/>
</dbReference>
<accession>A0A409YKD9</accession>
<proteinExistence type="predicted"/>
<keyword evidence="3" id="KW-1185">Reference proteome</keyword>